<reference evidence="3" key="1">
    <citation type="journal article" date="2023" name="bioRxiv">
        <title>Improved chromosome-level genome assembly for marigold (Tagetes erecta).</title>
        <authorList>
            <person name="Jiang F."/>
            <person name="Yuan L."/>
            <person name="Wang S."/>
            <person name="Wang H."/>
            <person name="Xu D."/>
            <person name="Wang A."/>
            <person name="Fan W."/>
        </authorList>
    </citation>
    <scope>NUCLEOTIDE SEQUENCE</scope>
    <source>
        <strain evidence="3">WSJ</strain>
        <tissue evidence="3">Leaf</tissue>
    </source>
</reference>
<feature type="domain" description="J" evidence="2">
    <location>
        <begin position="69"/>
        <end position="136"/>
    </location>
</feature>
<dbReference type="InterPro" id="IPR001623">
    <property type="entry name" value="DnaJ_domain"/>
</dbReference>
<feature type="region of interest" description="Disordered" evidence="1">
    <location>
        <begin position="171"/>
        <end position="210"/>
    </location>
</feature>
<dbReference type="GO" id="GO:0009507">
    <property type="term" value="C:chloroplast"/>
    <property type="evidence" value="ECO:0007669"/>
    <property type="project" value="TreeGrafter"/>
</dbReference>
<dbReference type="PROSITE" id="PS50076">
    <property type="entry name" value="DNAJ_2"/>
    <property type="match status" value="1"/>
</dbReference>
<organism evidence="3 4">
    <name type="scientific">Tagetes erecta</name>
    <name type="common">African marigold</name>
    <dbReference type="NCBI Taxonomy" id="13708"/>
    <lineage>
        <taxon>Eukaryota</taxon>
        <taxon>Viridiplantae</taxon>
        <taxon>Streptophyta</taxon>
        <taxon>Embryophyta</taxon>
        <taxon>Tracheophyta</taxon>
        <taxon>Spermatophyta</taxon>
        <taxon>Magnoliopsida</taxon>
        <taxon>eudicotyledons</taxon>
        <taxon>Gunneridae</taxon>
        <taxon>Pentapetalae</taxon>
        <taxon>asterids</taxon>
        <taxon>campanulids</taxon>
        <taxon>Asterales</taxon>
        <taxon>Asteraceae</taxon>
        <taxon>Asteroideae</taxon>
        <taxon>Heliantheae alliance</taxon>
        <taxon>Tageteae</taxon>
        <taxon>Tagetes</taxon>
    </lineage>
</organism>
<keyword evidence="4" id="KW-1185">Reference proteome</keyword>
<name>A0AAD8NGY5_TARER</name>
<dbReference type="PANTHER" id="PTHR45090:SF14">
    <property type="entry name" value="DNAJ DOMAIN, CHAPERONE J-DOMAIN SUPERFAMILY"/>
    <property type="match status" value="1"/>
</dbReference>
<comment type="caution">
    <text evidence="3">The sequence shown here is derived from an EMBL/GenBank/DDBJ whole genome shotgun (WGS) entry which is preliminary data.</text>
</comment>
<dbReference type="CDD" id="cd06257">
    <property type="entry name" value="DnaJ"/>
    <property type="match status" value="1"/>
</dbReference>
<gene>
    <name evidence="3" type="ORF">QVD17_40435</name>
</gene>
<proteinExistence type="predicted"/>
<evidence type="ECO:0000313" key="4">
    <source>
        <dbReference type="Proteomes" id="UP001229421"/>
    </source>
</evidence>
<dbReference type="Gene3D" id="1.10.287.110">
    <property type="entry name" value="DnaJ domain"/>
    <property type="match status" value="1"/>
</dbReference>
<evidence type="ECO:0000256" key="1">
    <source>
        <dbReference type="SAM" id="MobiDB-lite"/>
    </source>
</evidence>
<dbReference type="Pfam" id="PF00226">
    <property type="entry name" value="DnaJ"/>
    <property type="match status" value="1"/>
</dbReference>
<sequence length="210" mass="23904">MNTKSFPPTTQPILNSSNKPLISSLPTQTLFKFNYSHVKTSQTHRKRFLTIKASASAAATFMPAPEKETLYDLLGISENGTLSDIKQAYKKMALKYHPDVSPPNRVEEYTVRFIRVQEAYETLSDPEARFMYDSCMAKGLAFAGKRETRFDPRSDDKTGWKETWTGQISELQRRSKVNPNRVDRARGMSWAARIRKKQSKSCVDGSDPVQ</sequence>
<dbReference type="EMBL" id="JAUHHV010000011">
    <property type="protein sequence ID" value="KAK1408557.1"/>
    <property type="molecule type" value="Genomic_DNA"/>
</dbReference>
<evidence type="ECO:0000313" key="3">
    <source>
        <dbReference type="EMBL" id="KAK1408557.1"/>
    </source>
</evidence>
<dbReference type="Proteomes" id="UP001229421">
    <property type="component" value="Unassembled WGS sequence"/>
</dbReference>
<dbReference type="SUPFAM" id="SSF46565">
    <property type="entry name" value="Chaperone J-domain"/>
    <property type="match status" value="1"/>
</dbReference>
<dbReference type="PRINTS" id="PR00625">
    <property type="entry name" value="JDOMAIN"/>
</dbReference>
<accession>A0AAD8NGY5</accession>
<dbReference type="AlphaFoldDB" id="A0AAD8NGY5"/>
<feature type="region of interest" description="Disordered" evidence="1">
    <location>
        <begin position="1"/>
        <end position="20"/>
    </location>
</feature>
<dbReference type="PANTHER" id="PTHR45090">
    <property type="entry name" value="CHAPERONE PROTEIN DNAJ 20 CHLOROPLASTIC"/>
    <property type="match status" value="1"/>
</dbReference>
<protein>
    <recommendedName>
        <fullName evidence="2">J domain-containing protein</fullName>
    </recommendedName>
</protein>
<dbReference type="SMART" id="SM00271">
    <property type="entry name" value="DnaJ"/>
    <property type="match status" value="1"/>
</dbReference>
<dbReference type="InterPro" id="IPR036869">
    <property type="entry name" value="J_dom_sf"/>
</dbReference>
<dbReference type="InterPro" id="IPR053232">
    <property type="entry name" value="DnaJ_C/III_chloroplastic"/>
</dbReference>
<evidence type="ECO:0000259" key="2">
    <source>
        <dbReference type="PROSITE" id="PS50076"/>
    </source>
</evidence>